<keyword evidence="2" id="KW-1185">Reference proteome</keyword>
<sequence>MAGVVFIVCIPTENHEKNLRKKKKVLIDDNPRILSSVNGSHYNSYNYQEYNGVGGKKKANKGNGNGSGNDYQQTMEKIVQDILQMFHITNSTWCKRDQDNYQHVIFSVDSTDRCDDILEILKDNYIGQKYDSTVNVLPCSIQYKSDNEYSGYSEEDCPASPELVE</sequence>
<proteinExistence type="predicted"/>
<dbReference type="OrthoDB" id="543859at2759"/>
<dbReference type="EMBL" id="CAKOFQ010006867">
    <property type="protein sequence ID" value="CAH1977928.1"/>
    <property type="molecule type" value="Genomic_DNA"/>
</dbReference>
<accession>A0A9P0PDA5</accession>
<protein>
    <submittedName>
        <fullName evidence="1">Uncharacterized protein</fullName>
    </submittedName>
</protein>
<name>A0A9P0PDA5_ACAOB</name>
<gene>
    <name evidence="1" type="ORF">ACAOBT_LOCUS12959</name>
</gene>
<evidence type="ECO:0000313" key="1">
    <source>
        <dbReference type="EMBL" id="CAH1977928.1"/>
    </source>
</evidence>
<comment type="caution">
    <text evidence="1">The sequence shown here is derived from an EMBL/GenBank/DDBJ whole genome shotgun (WGS) entry which is preliminary data.</text>
</comment>
<organism evidence="1 2">
    <name type="scientific">Acanthoscelides obtectus</name>
    <name type="common">Bean weevil</name>
    <name type="synonym">Bruchus obtectus</name>
    <dbReference type="NCBI Taxonomy" id="200917"/>
    <lineage>
        <taxon>Eukaryota</taxon>
        <taxon>Metazoa</taxon>
        <taxon>Ecdysozoa</taxon>
        <taxon>Arthropoda</taxon>
        <taxon>Hexapoda</taxon>
        <taxon>Insecta</taxon>
        <taxon>Pterygota</taxon>
        <taxon>Neoptera</taxon>
        <taxon>Endopterygota</taxon>
        <taxon>Coleoptera</taxon>
        <taxon>Polyphaga</taxon>
        <taxon>Cucujiformia</taxon>
        <taxon>Chrysomeloidea</taxon>
        <taxon>Chrysomelidae</taxon>
        <taxon>Bruchinae</taxon>
        <taxon>Bruchini</taxon>
        <taxon>Acanthoscelides</taxon>
    </lineage>
</organism>
<dbReference type="Proteomes" id="UP001152888">
    <property type="component" value="Unassembled WGS sequence"/>
</dbReference>
<dbReference type="AlphaFoldDB" id="A0A9P0PDA5"/>
<reference evidence="1" key="1">
    <citation type="submission" date="2022-03" db="EMBL/GenBank/DDBJ databases">
        <authorList>
            <person name="Sayadi A."/>
        </authorList>
    </citation>
    <scope>NUCLEOTIDE SEQUENCE</scope>
</reference>
<evidence type="ECO:0000313" key="2">
    <source>
        <dbReference type="Proteomes" id="UP001152888"/>
    </source>
</evidence>